<evidence type="ECO:0000313" key="3">
    <source>
        <dbReference type="Proteomes" id="UP000243778"/>
    </source>
</evidence>
<organism evidence="2 3">
    <name type="scientific">Pseudomonas kuykendallii</name>
    <dbReference type="NCBI Taxonomy" id="1007099"/>
    <lineage>
        <taxon>Bacteria</taxon>
        <taxon>Pseudomonadati</taxon>
        <taxon>Pseudomonadota</taxon>
        <taxon>Gammaproteobacteria</taxon>
        <taxon>Pseudomonadales</taxon>
        <taxon>Pseudomonadaceae</taxon>
        <taxon>Pseudomonas</taxon>
    </lineage>
</organism>
<feature type="chain" id="PRO_5017474247" description="Glycine zipper 2TM domain-containing protein" evidence="1">
    <location>
        <begin position="20"/>
        <end position="255"/>
    </location>
</feature>
<dbReference type="STRING" id="1007099.SAMN05216287_2399"/>
<gene>
    <name evidence="2" type="ORF">SAMN05216287_2399</name>
</gene>
<evidence type="ECO:0008006" key="4">
    <source>
        <dbReference type="Google" id="ProtNLM"/>
    </source>
</evidence>
<protein>
    <recommendedName>
        <fullName evidence="4">Glycine zipper 2TM domain-containing protein</fullName>
    </recommendedName>
</protein>
<dbReference type="Proteomes" id="UP000243778">
    <property type="component" value="Unassembled WGS sequence"/>
</dbReference>
<feature type="signal peptide" evidence="1">
    <location>
        <begin position="1"/>
        <end position="19"/>
    </location>
</feature>
<reference evidence="3" key="1">
    <citation type="submission" date="2016-10" db="EMBL/GenBank/DDBJ databases">
        <authorList>
            <person name="Varghese N."/>
            <person name="Submissions S."/>
        </authorList>
    </citation>
    <scope>NUCLEOTIDE SEQUENCE [LARGE SCALE GENOMIC DNA]</scope>
    <source>
        <strain evidence="3">NRRL B-59562</strain>
    </source>
</reference>
<keyword evidence="3" id="KW-1185">Reference proteome</keyword>
<proteinExistence type="predicted"/>
<accession>A0A1H2ZPK1</accession>
<evidence type="ECO:0000256" key="1">
    <source>
        <dbReference type="SAM" id="SignalP"/>
    </source>
</evidence>
<evidence type="ECO:0000313" key="2">
    <source>
        <dbReference type="EMBL" id="SDX19373.1"/>
    </source>
</evidence>
<name>A0A1H2ZPK1_9PSED</name>
<dbReference type="EMBL" id="FNNU01000003">
    <property type="protein sequence ID" value="SDX19373.1"/>
    <property type="molecule type" value="Genomic_DNA"/>
</dbReference>
<sequence>MIPSLIFNLRTAASMLSFALLSGCATPISPEDLKAPQEITCIDLKEPLVLTDYYGPFDMQWTTKFEKGPYWSEKADSNGTYYRAPSGGISVTGENGGAFPGQPTTSDGGFYIPNNENEPVKLYAYLSTEAAPEKPYPNGTDCSTLGYVSDPSTSKVDIVSFAVGGAIGGATGGLIARGISGSGNMSYGQAASTGAAGGLIGGIIIASIINSGVGKIVPLQPPIKNTQFLDKLKSFSPSKTFIREAESAALSHQKN</sequence>
<dbReference type="AlphaFoldDB" id="A0A1H2ZPK1"/>
<keyword evidence="1" id="KW-0732">Signal</keyword>